<evidence type="ECO:0000256" key="4">
    <source>
        <dbReference type="ARBA" id="ARBA00022741"/>
    </source>
</evidence>
<evidence type="ECO:0000313" key="12">
    <source>
        <dbReference type="EnsemblPlants" id="LPERR04G21250.4"/>
    </source>
</evidence>
<dbReference type="GO" id="GO:0006952">
    <property type="term" value="P:defense response"/>
    <property type="evidence" value="ECO:0007669"/>
    <property type="project" value="UniProtKB-KW"/>
</dbReference>
<dbReference type="PRINTS" id="PR00364">
    <property type="entry name" value="DISEASERSIST"/>
</dbReference>
<keyword evidence="6" id="KW-0067">ATP-binding</keyword>
<dbReference type="PANTHER" id="PTHR36766">
    <property type="entry name" value="PLANT BROAD-SPECTRUM MILDEW RESISTANCE PROTEIN RPW8"/>
    <property type="match status" value="1"/>
</dbReference>
<dbReference type="SUPFAM" id="SSF52540">
    <property type="entry name" value="P-loop containing nucleoside triphosphate hydrolases"/>
    <property type="match status" value="2"/>
</dbReference>
<dbReference type="InterPro" id="IPR058922">
    <property type="entry name" value="WHD_DRP"/>
</dbReference>
<dbReference type="InterPro" id="IPR041118">
    <property type="entry name" value="Rx_N"/>
</dbReference>
<organism evidence="12 13">
    <name type="scientific">Leersia perrieri</name>
    <dbReference type="NCBI Taxonomy" id="77586"/>
    <lineage>
        <taxon>Eukaryota</taxon>
        <taxon>Viridiplantae</taxon>
        <taxon>Streptophyta</taxon>
        <taxon>Embryophyta</taxon>
        <taxon>Tracheophyta</taxon>
        <taxon>Spermatophyta</taxon>
        <taxon>Magnoliopsida</taxon>
        <taxon>Liliopsida</taxon>
        <taxon>Poales</taxon>
        <taxon>Poaceae</taxon>
        <taxon>BOP clade</taxon>
        <taxon>Oryzoideae</taxon>
        <taxon>Oryzeae</taxon>
        <taxon>Oryzinae</taxon>
        <taxon>Leersia</taxon>
    </lineage>
</organism>
<dbReference type="Gene3D" id="1.10.10.10">
    <property type="entry name" value="Winged helix-like DNA-binding domain superfamily/Winged helix DNA-binding domain"/>
    <property type="match status" value="1"/>
</dbReference>
<dbReference type="SUPFAM" id="SSF52058">
    <property type="entry name" value="L domain-like"/>
    <property type="match status" value="3"/>
</dbReference>
<evidence type="ECO:0000256" key="2">
    <source>
        <dbReference type="ARBA" id="ARBA00022614"/>
    </source>
</evidence>
<evidence type="ECO:0000313" key="13">
    <source>
        <dbReference type="Proteomes" id="UP000032180"/>
    </source>
</evidence>
<reference evidence="13" key="2">
    <citation type="submission" date="2013-12" db="EMBL/GenBank/DDBJ databases">
        <authorList>
            <person name="Yu Y."/>
            <person name="Lee S."/>
            <person name="de Baynast K."/>
            <person name="Wissotski M."/>
            <person name="Liu L."/>
            <person name="Talag J."/>
            <person name="Goicoechea J."/>
            <person name="Angelova A."/>
            <person name="Jetty R."/>
            <person name="Kudrna D."/>
            <person name="Golser W."/>
            <person name="Rivera L."/>
            <person name="Zhang J."/>
            <person name="Wing R."/>
        </authorList>
    </citation>
    <scope>NUCLEOTIDE SEQUENCE</scope>
</reference>
<evidence type="ECO:0000256" key="7">
    <source>
        <dbReference type="SAM" id="MobiDB-lite"/>
    </source>
</evidence>
<dbReference type="Pfam" id="PF25019">
    <property type="entry name" value="LRR_R13L1-DRL21"/>
    <property type="match status" value="2"/>
</dbReference>
<dbReference type="Pfam" id="PF23559">
    <property type="entry name" value="WHD_DRP"/>
    <property type="match status" value="1"/>
</dbReference>
<dbReference type="GO" id="GO:0043531">
    <property type="term" value="F:ADP binding"/>
    <property type="evidence" value="ECO:0007669"/>
    <property type="project" value="InterPro"/>
</dbReference>
<dbReference type="InterPro" id="IPR027417">
    <property type="entry name" value="P-loop_NTPase"/>
</dbReference>
<dbReference type="PANTHER" id="PTHR36766:SF40">
    <property type="entry name" value="DISEASE RESISTANCE PROTEIN RGA3"/>
    <property type="match status" value="1"/>
</dbReference>
<dbReference type="GO" id="GO:0051707">
    <property type="term" value="P:response to other organism"/>
    <property type="evidence" value="ECO:0007669"/>
    <property type="project" value="UniProtKB-ARBA"/>
</dbReference>
<feature type="domain" description="Disease resistance N-terminal" evidence="9">
    <location>
        <begin position="2733"/>
        <end position="2804"/>
    </location>
</feature>
<dbReference type="Pfam" id="PF00931">
    <property type="entry name" value="NB-ARC"/>
    <property type="match status" value="2"/>
</dbReference>
<dbReference type="Proteomes" id="UP000032180">
    <property type="component" value="Chromosome 4"/>
</dbReference>
<protein>
    <recommendedName>
        <fullName evidence="14">NB-ARC domain-containing protein</fullName>
    </recommendedName>
</protein>
<keyword evidence="2" id="KW-0433">Leucine-rich repeat</keyword>
<feature type="domain" description="R13L1/DRL21-like LRR repeat region" evidence="11">
    <location>
        <begin position="1778"/>
        <end position="1904"/>
    </location>
</feature>
<dbReference type="Gene3D" id="1.20.5.4130">
    <property type="match status" value="2"/>
</dbReference>
<feature type="region of interest" description="Disordered" evidence="7">
    <location>
        <begin position="1130"/>
        <end position="1152"/>
    </location>
</feature>
<dbReference type="EnsemblPlants" id="LPERR04G21250.4">
    <property type="protein sequence ID" value="LPERR04G21250.4"/>
    <property type="gene ID" value="LPERR04G21250"/>
</dbReference>
<dbReference type="InterPro" id="IPR002182">
    <property type="entry name" value="NB-ARC"/>
</dbReference>
<name>A0A0D9W9N0_9ORYZ</name>
<dbReference type="Gramene" id="LPERR04G21250.4">
    <property type="protein sequence ID" value="LPERR04G21250.4"/>
    <property type="gene ID" value="LPERR04G21250"/>
</dbReference>
<dbReference type="Gene3D" id="3.40.50.300">
    <property type="entry name" value="P-loop containing nucleotide triphosphate hydrolases"/>
    <property type="match status" value="2"/>
</dbReference>
<dbReference type="InterPro" id="IPR036388">
    <property type="entry name" value="WH-like_DNA-bd_sf"/>
</dbReference>
<evidence type="ECO:0000256" key="1">
    <source>
        <dbReference type="ARBA" id="ARBA00008894"/>
    </source>
</evidence>
<keyword evidence="4" id="KW-0547">Nucleotide-binding</keyword>
<evidence type="ECO:0000256" key="6">
    <source>
        <dbReference type="ARBA" id="ARBA00022840"/>
    </source>
</evidence>
<reference evidence="12" key="3">
    <citation type="submission" date="2015-04" db="UniProtKB">
        <authorList>
            <consortium name="EnsemblPlants"/>
        </authorList>
    </citation>
    <scope>IDENTIFICATION</scope>
</reference>
<comment type="similarity">
    <text evidence="1">Belongs to the disease resistance NB-LRR family.</text>
</comment>
<keyword evidence="5" id="KW-0611">Plant defense</keyword>
<feature type="domain" description="Disease resistance N-terminal" evidence="9">
    <location>
        <begin position="1042"/>
        <end position="1126"/>
    </location>
</feature>
<feature type="domain" description="NB-ARC" evidence="8">
    <location>
        <begin position="1255"/>
        <end position="1428"/>
    </location>
</feature>
<evidence type="ECO:0000259" key="10">
    <source>
        <dbReference type="Pfam" id="PF23559"/>
    </source>
</evidence>
<feature type="region of interest" description="Disordered" evidence="7">
    <location>
        <begin position="2808"/>
        <end position="2830"/>
    </location>
</feature>
<dbReference type="Gene3D" id="1.10.8.430">
    <property type="entry name" value="Helical domain of apoptotic protease-activating factors"/>
    <property type="match status" value="1"/>
</dbReference>
<sequence>MQYLDNLVDFGFFQKVESYYVLHDLMHDLAQQVSYECDTITGLQCKSIRPGIRHLSIITTCHDKDADENFPSEKFEQILQNIRPLRKLRSLMFFGQSSVNLLKSIHTLCNEAKCLRLLRVYVSSADISSIHNLLRPYHLRYLEFICAPTRHSLSYVYESAAFPRSLTSFYHLQVLNVGFSGKLTVPADMNKLINLRHLIAHDEVYYVIAGIGNMTSLQELKFKVQNVGNFEIRQLQSMNELVMLEVSHLENVISKVEVSRARLIDKKYLKELFLSWDGDNMNLEPNITKEVLEGLQPQQNLKTLRITGYNGPTSPAWLSSSLSVTSLETLHLENCRELRSLGSLEMLPVLRKLKLMKMWNLVELSIPSLEQLILTEMPKLQKCVGTYGTELTSHLRILMIKNCPQLNEFTPFQSYSSFEAEQKLWFPSLNKLTIECCPHISKWKVLALGEMQALKKLKLINLLAIRELSVPSLEKLVLIGMPSLEFCSGLTVSPLQISTSQGDHKEWLSGLRKLTIHDCPCLLVSHPLPPSAMMSQLSIKGIPTFPTMDKKYGCTIHSNKLIVLDDKILAFHNHKGIRLLFIQDCPNLSSLSTEGLNQLTYLDELHIRNCPNLIIPSSIVLPSLTSISVQACGASGSWLTAMLPHVWSLKHLILSDSAKDEQLLKIPSNVLHSLSKLVISNWPDLEFGGEEGDLRGCISLKYLSIQRCSKLVPLLVSGNLDVGSLPLSLRTLLIDLGPQPPAAWDLKQGDYHIPLLAPSLETLYISNLTDKVQNQLLSCLPTIKKLVIRESPELTSIQLGYSKALRELAIIDCQSLASIKGFESLTNLWFLTVFNSPSLHSSLELLSQKQGASAIWSRLEKLRIDDSSVLTKSLCKQLTSLRWLCFWPEQTNRGATMIGLTEEQESALQLLKTLERINFWYLPNLLSLPSNLHSLTCLKTLDIAGCPCIPRLPDMGLPPSLRELSVHWCSDELRMQCRMLATEKLKTGAMEDFARVSAAFGTMLLLGFSLVQGLLLFSPPLVPCEMMGLIGNVVDAAIGCLVQSILGKFFTEHLEVWTREVGLDEDVKKLEFEMRNAEMVLAASQGRKIDNKPLARSLDDVKELLYDAEDIMDELDYYQLQHHIKQGNGRIAATGNNPKANYESSSTPSSPNKLIVSARSQITSWVSSERKRKRVEEEPADCTLMSPEIKHDISKRINGISNNLHKISYFIQGFLQLDISHLASTLNQRKNMSSNTRLTSSLPTEPKVYGRDADRDMIIDLLINEGSSDLGVLPIVGIGGIGKTTLARFVYRDQRIINHFDLQIWICVSTSFDEVRLTLEILEHVCKDRQEYKDISNFNVLQEILLKNITGKRFLLILDDMWEDKDRSGWDKLLAPMKCNQVRGCMVLATTRRNSVAEMIGTVSAFQIKGLDEKEFWLFFKACAFGNENYEGHPSLQSIGKQIAKALKGCPLAARSVGTLLNRNVSYEHWRTVQDEWKSLQVKDDDIIPILKLSYDYLPFCLQRCFSYCSLFPEDHQFKGETLVQAWISQNFVQCEDTGMRLEEAGMQYLDSLVDFGFFQKVDSHYLLHDLMHDLAQHVSYECDTIIGLQCKTIQPGIRHLSIITTSHDKDADENLPCEKFEEILQNIKPLQKLRTLMFFGQSSVKLLNFIHTLCKEVKCLRLLRVYVSSADISSLFNLLRPYHLRYLEFICAPTRYALAYVYERAAFPQSLTSFYHLQVLNVGVCGKLSVPADMNNLINLRHLFAHDNVFYAIADIGNMTCLQELKFKVQNVGSFEIRQLESMNELVKLAISHLENVITKVDASRARLLDKKYLKELSLSWDADSMSLELERTKEVLEGLQPQQNLKTLRITGYSGSTSPTWLSSNLSVTSLQTLHLEKCRELRILGSLEMLPVLRKLKLIKMWNLVELSIPSLEQLTLIEMPKLEKCFGSYGIELTSHLRVLIIKNCPQLNEFTPLQSYSSFEAEQKSWFPSLNKLTVECCRHISKWNILALGEMQALKKLKLIGLDAIRELSVPSLEKLVLIRMPSLTCCSGLTASLLQITTPQGDQKDWLSGLCKLTIHDCPCLIVSCPLPPSAKMSHLSIKGNPALPTMDKKYGCTIQSSELIVLDDKILAFQNLKGIRLLFIKDCPNLMSLSSEGLNQLTDLDELHIRNCPNLIIPSSLVLPSLTSLYVQACGASGRWLTKMLPHVRSLKHLTLSGPSARDEHLLKIPSNVLHSLSKLVISNCPYVEFCGKEGALRGCTSLKYLSIQRCPKLAPLLVNGKVDVGLLPLSLRILFIDMGLVLPASWDLKKIGIQIPVLLPSLETLYISNLTDKVQSRMLSCLPTIAKLFIRESPELTSLQLGYSKALRELGIIDCESLASIEGFGSLTNLRSLTVYGSPSLPRCLELLSQQQEASEIWSRLEKLRIDDGSVLTMSLCKHLTSMRWLCCWPERSKRGATMMGLTEEQERALQLLTALNRLNFWYLPNLQSLPSNLRNLTSLKTLNITNCPRITRLPEMGLPPSLTELSVHCCSEELCMQCRMAATEKLNVLIDGIRLIGLYDQNGYYGLRVSNHAAVSVPTPLDSNTPIPFSCFHVYPPSPPCASNTLDAMPCRSNAAGARRCARGRRGSPHVTARSSTYSRKCLANTRAIPLSVFCGVQRRGAYMFDEMPGRHLSSVFLRLCGLQQHLADLGWKVATVSETHPGLPASAAAFTAREKMGFVGTVVDAAIGWLVESILGSFTGHMEVWTRETGLTEDVEKLKFEVRNVEMVLAAAEHAASEGRKINNQPLTQSLDDLREQLYDAEDVMDELDYYRLQQQIEKGEGCSADTGNNPEEEDVTDNTMLPPEMKRDISERINGIANNLQKTGNYVREFLKLEISVLRLRSNQGQGVIRSTRLTTSIPIEPKVYGRDAERDKIIQLITNEGSRDLRVLPVVGIGGIGKTTLVRFVYQDERIIDHFDLRMWICVSTNFNEVRITCEMLDHVCKDRQEYKDVANFNVLQEILLKNIRDKRFLLILDDMWEDKDMSGWTTLLAPLKCNQITGCTVLATTRKNSVAEIF</sequence>
<evidence type="ECO:0000259" key="8">
    <source>
        <dbReference type="Pfam" id="PF00931"/>
    </source>
</evidence>
<dbReference type="InterPro" id="IPR042197">
    <property type="entry name" value="Apaf_helical"/>
</dbReference>
<evidence type="ECO:0000256" key="3">
    <source>
        <dbReference type="ARBA" id="ARBA00022737"/>
    </source>
</evidence>
<dbReference type="SUPFAM" id="SSF52047">
    <property type="entry name" value="RNI-like"/>
    <property type="match status" value="2"/>
</dbReference>
<dbReference type="Pfam" id="PF18052">
    <property type="entry name" value="Rx_N"/>
    <property type="match status" value="2"/>
</dbReference>
<keyword evidence="3" id="KW-0677">Repeat</keyword>
<feature type="domain" description="R13L1/DRL21-like LRR repeat region" evidence="11">
    <location>
        <begin position="232"/>
        <end position="358"/>
    </location>
</feature>
<dbReference type="InterPro" id="IPR056789">
    <property type="entry name" value="LRR_R13L1-DRL21"/>
</dbReference>
<proteinExistence type="inferred from homology"/>
<dbReference type="GO" id="GO:0005524">
    <property type="term" value="F:ATP binding"/>
    <property type="evidence" value="ECO:0007669"/>
    <property type="project" value="UniProtKB-KW"/>
</dbReference>
<evidence type="ECO:0008006" key="14">
    <source>
        <dbReference type="Google" id="ProtNLM"/>
    </source>
</evidence>
<reference evidence="12 13" key="1">
    <citation type="submission" date="2012-08" db="EMBL/GenBank/DDBJ databases">
        <title>Oryza genome evolution.</title>
        <authorList>
            <person name="Wing R.A."/>
        </authorList>
    </citation>
    <scope>NUCLEOTIDE SEQUENCE</scope>
</reference>
<evidence type="ECO:0000256" key="5">
    <source>
        <dbReference type="ARBA" id="ARBA00022821"/>
    </source>
</evidence>
<dbReference type="Gene3D" id="3.80.10.10">
    <property type="entry name" value="Ribonuclease Inhibitor"/>
    <property type="match status" value="6"/>
</dbReference>
<dbReference type="eggNOG" id="KOG4658">
    <property type="taxonomic scope" value="Eukaryota"/>
</dbReference>
<accession>A0A0D9W9N0</accession>
<evidence type="ECO:0000259" key="9">
    <source>
        <dbReference type="Pfam" id="PF18052"/>
    </source>
</evidence>
<feature type="compositionally biased region" description="Polar residues" evidence="7">
    <location>
        <begin position="1134"/>
        <end position="1152"/>
    </location>
</feature>
<dbReference type="STRING" id="77586.A0A0D9W9N0"/>
<dbReference type="InterPro" id="IPR032675">
    <property type="entry name" value="LRR_dom_sf"/>
</dbReference>
<feature type="domain" description="NB-ARC" evidence="8">
    <location>
        <begin position="2898"/>
        <end position="3042"/>
    </location>
</feature>
<keyword evidence="13" id="KW-1185">Reference proteome</keyword>
<feature type="domain" description="Disease resistance protein winged helix" evidence="10">
    <location>
        <begin position="1511"/>
        <end position="1576"/>
    </location>
</feature>
<evidence type="ECO:0000259" key="11">
    <source>
        <dbReference type="Pfam" id="PF25019"/>
    </source>
</evidence>